<protein>
    <submittedName>
        <fullName evidence="2">Uncharacterized protein</fullName>
    </submittedName>
</protein>
<dbReference type="HOGENOM" id="CLU_3172198_0_0_6"/>
<organism evidence="2 3">
    <name type="scientific">Pseudomonas mandelii JR-1</name>
    <dbReference type="NCBI Taxonomy" id="1147786"/>
    <lineage>
        <taxon>Bacteria</taxon>
        <taxon>Pseudomonadati</taxon>
        <taxon>Pseudomonadota</taxon>
        <taxon>Gammaproteobacteria</taxon>
        <taxon>Pseudomonadales</taxon>
        <taxon>Pseudomonadaceae</taxon>
        <taxon>Pseudomonas</taxon>
    </lineage>
</organism>
<evidence type="ECO:0000256" key="1">
    <source>
        <dbReference type="SAM" id="SignalP"/>
    </source>
</evidence>
<sequence>MFAVLQAAAGMLLMTIVMSSAAGDFMGGAQIMGRQAKTTLARRYRKG</sequence>
<dbReference type="KEGG" id="pman:OU5_5585"/>
<reference evidence="2 3" key="1">
    <citation type="journal article" date="2012" name="J. Bacteriol.">
        <title>Genome sequence of cold-adapted Pseudomonas mandelii strain JR-1.</title>
        <authorList>
            <person name="Jang S.H."/>
            <person name="Kim J."/>
            <person name="Kim J."/>
            <person name="Hong S."/>
            <person name="Lee C."/>
        </authorList>
    </citation>
    <scope>NUCLEOTIDE SEQUENCE [LARGE SCALE GENOMIC DNA]</scope>
    <source>
        <strain evidence="2 3">JR-1</strain>
    </source>
</reference>
<feature type="chain" id="PRO_5001530924" evidence="1">
    <location>
        <begin position="23"/>
        <end position="47"/>
    </location>
</feature>
<proteinExistence type="predicted"/>
<dbReference type="EMBL" id="CP005960">
    <property type="protein sequence ID" value="AHZ72664.1"/>
    <property type="molecule type" value="Genomic_DNA"/>
</dbReference>
<gene>
    <name evidence="2" type="ORF">OU5_5585</name>
</gene>
<evidence type="ECO:0000313" key="3">
    <source>
        <dbReference type="Proteomes" id="UP000026913"/>
    </source>
</evidence>
<accession>A0A024EI75</accession>
<feature type="signal peptide" evidence="1">
    <location>
        <begin position="1"/>
        <end position="22"/>
    </location>
</feature>
<dbReference type="Proteomes" id="UP000026913">
    <property type="component" value="Chromosome"/>
</dbReference>
<dbReference type="AlphaFoldDB" id="A0A024EI75"/>
<keyword evidence="1" id="KW-0732">Signal</keyword>
<name>A0A024EI75_9PSED</name>
<evidence type="ECO:0000313" key="2">
    <source>
        <dbReference type="EMBL" id="AHZ72664.1"/>
    </source>
</evidence>